<evidence type="ECO:0000313" key="11">
    <source>
        <dbReference type="EMBL" id="KAH0807897.1"/>
    </source>
</evidence>
<proteinExistence type="predicted"/>
<dbReference type="GO" id="GO:0008270">
    <property type="term" value="F:zinc ion binding"/>
    <property type="evidence" value="ECO:0007669"/>
    <property type="project" value="UniProtKB-KW"/>
</dbReference>
<keyword evidence="5" id="KW-0862">Zinc</keyword>
<protein>
    <recommendedName>
        <fullName evidence="10">C2H2-type domain-containing protein</fullName>
    </recommendedName>
</protein>
<evidence type="ECO:0000259" key="10">
    <source>
        <dbReference type="PROSITE" id="PS50157"/>
    </source>
</evidence>
<dbReference type="GO" id="GO:0000977">
    <property type="term" value="F:RNA polymerase II transcription regulatory region sequence-specific DNA binding"/>
    <property type="evidence" value="ECO:0007669"/>
    <property type="project" value="TreeGrafter"/>
</dbReference>
<dbReference type="EMBL" id="JABDTM020029578">
    <property type="protein sequence ID" value="KAH0807897.1"/>
    <property type="molecule type" value="Genomic_DNA"/>
</dbReference>
<evidence type="ECO:0000256" key="3">
    <source>
        <dbReference type="ARBA" id="ARBA00022737"/>
    </source>
</evidence>
<sequence>MNTRYIVAPRQFNILHVTSRRIHKGDSSKRHTLNRSKRGDLTNSRTKWIVKNIQTIIHCRRSSLSVVWASTVMLLLTKLPKNPRSPHFAEILWFDTKFRRRSCECNTALAQVGGKITFHSLWQRRHSMRLLIYNTPAEVLRAVRAMAMGTYRSPPAPGSIDNDVSGREFRRKMRPKYEFICKYCQRKFTKSYNLMIHERTHKSPELTFSCEVCGRGFKRQDNLKQHR</sequence>
<dbReference type="InterPro" id="IPR036236">
    <property type="entry name" value="Znf_C2H2_sf"/>
</dbReference>
<feature type="domain" description="C2H2-type" evidence="10">
    <location>
        <begin position="179"/>
        <end position="206"/>
    </location>
</feature>
<evidence type="ECO:0000256" key="9">
    <source>
        <dbReference type="PROSITE-ProRule" id="PRU00042"/>
    </source>
</evidence>
<dbReference type="SMART" id="SM00355">
    <property type="entry name" value="ZnF_C2H2"/>
    <property type="match status" value="2"/>
</dbReference>
<comment type="caution">
    <text evidence="11">The sequence shown here is derived from an EMBL/GenBank/DDBJ whole genome shotgun (WGS) entry which is preliminary data.</text>
</comment>
<dbReference type="SUPFAM" id="SSF57667">
    <property type="entry name" value="beta-beta-alpha zinc fingers"/>
    <property type="match status" value="1"/>
</dbReference>
<dbReference type="Gene3D" id="3.30.160.60">
    <property type="entry name" value="Classic Zinc Finger"/>
    <property type="match status" value="2"/>
</dbReference>
<keyword evidence="8" id="KW-0539">Nucleus</keyword>
<keyword evidence="7" id="KW-0804">Transcription</keyword>
<accession>A0A8J6H4T7</accession>
<evidence type="ECO:0000256" key="2">
    <source>
        <dbReference type="ARBA" id="ARBA00022723"/>
    </source>
</evidence>
<dbReference type="InterPro" id="IPR050717">
    <property type="entry name" value="C2H2-ZF_Transcription_Reg"/>
</dbReference>
<evidence type="ECO:0000256" key="6">
    <source>
        <dbReference type="ARBA" id="ARBA00023015"/>
    </source>
</evidence>
<dbReference type="GO" id="GO:0005634">
    <property type="term" value="C:nucleus"/>
    <property type="evidence" value="ECO:0007669"/>
    <property type="project" value="UniProtKB-SubCell"/>
</dbReference>
<dbReference type="PANTHER" id="PTHR14196">
    <property type="entry name" value="ODD-SKIPPED - RELATED"/>
    <property type="match status" value="1"/>
</dbReference>
<feature type="domain" description="C2H2-type" evidence="10">
    <location>
        <begin position="208"/>
        <end position="227"/>
    </location>
</feature>
<dbReference type="FunFam" id="3.30.160.60:FF:000311">
    <property type="entry name" value="protein odd-skipped-related 2 isoform X1"/>
    <property type="match status" value="1"/>
</dbReference>
<name>A0A8J6H4T7_TENMO</name>
<keyword evidence="6" id="KW-0805">Transcription regulation</keyword>
<dbReference type="PANTHER" id="PTHR14196:SF0">
    <property type="entry name" value="PROTEIN BOWEL"/>
    <property type="match status" value="1"/>
</dbReference>
<reference evidence="11" key="2">
    <citation type="submission" date="2021-08" db="EMBL/GenBank/DDBJ databases">
        <authorList>
            <person name="Eriksson T."/>
        </authorList>
    </citation>
    <scope>NUCLEOTIDE SEQUENCE</scope>
    <source>
        <strain evidence="11">Stoneville</strain>
        <tissue evidence="11">Whole head</tissue>
    </source>
</reference>
<dbReference type="AlphaFoldDB" id="A0A8J6H4T7"/>
<evidence type="ECO:0000256" key="5">
    <source>
        <dbReference type="ARBA" id="ARBA00022833"/>
    </source>
</evidence>
<reference evidence="11" key="1">
    <citation type="journal article" date="2020" name="J Insects Food Feed">
        <title>The yellow mealworm (Tenebrio molitor) genome: a resource for the emerging insects as food and feed industry.</title>
        <authorList>
            <person name="Eriksson T."/>
            <person name="Andere A."/>
            <person name="Kelstrup H."/>
            <person name="Emery V."/>
            <person name="Picard C."/>
        </authorList>
    </citation>
    <scope>NUCLEOTIDE SEQUENCE</scope>
    <source>
        <strain evidence="11">Stoneville</strain>
        <tissue evidence="11">Whole head</tissue>
    </source>
</reference>
<dbReference type="InterPro" id="IPR013087">
    <property type="entry name" value="Znf_C2H2_type"/>
</dbReference>
<gene>
    <name evidence="11" type="ORF">GEV33_014893</name>
</gene>
<evidence type="ECO:0000256" key="7">
    <source>
        <dbReference type="ARBA" id="ARBA00023163"/>
    </source>
</evidence>
<evidence type="ECO:0000256" key="4">
    <source>
        <dbReference type="ARBA" id="ARBA00022771"/>
    </source>
</evidence>
<evidence type="ECO:0000256" key="1">
    <source>
        <dbReference type="ARBA" id="ARBA00004123"/>
    </source>
</evidence>
<evidence type="ECO:0000313" key="12">
    <source>
        <dbReference type="Proteomes" id="UP000719412"/>
    </source>
</evidence>
<dbReference type="GO" id="GO:0000981">
    <property type="term" value="F:DNA-binding transcription factor activity, RNA polymerase II-specific"/>
    <property type="evidence" value="ECO:0007669"/>
    <property type="project" value="TreeGrafter"/>
</dbReference>
<dbReference type="Pfam" id="PF00096">
    <property type="entry name" value="zf-C2H2"/>
    <property type="match status" value="2"/>
</dbReference>
<organism evidence="11 12">
    <name type="scientific">Tenebrio molitor</name>
    <name type="common">Yellow mealworm beetle</name>
    <dbReference type="NCBI Taxonomy" id="7067"/>
    <lineage>
        <taxon>Eukaryota</taxon>
        <taxon>Metazoa</taxon>
        <taxon>Ecdysozoa</taxon>
        <taxon>Arthropoda</taxon>
        <taxon>Hexapoda</taxon>
        <taxon>Insecta</taxon>
        <taxon>Pterygota</taxon>
        <taxon>Neoptera</taxon>
        <taxon>Endopterygota</taxon>
        <taxon>Coleoptera</taxon>
        <taxon>Polyphaga</taxon>
        <taxon>Cucujiformia</taxon>
        <taxon>Tenebrionidae</taxon>
        <taxon>Tenebrio</taxon>
    </lineage>
</organism>
<keyword evidence="12" id="KW-1185">Reference proteome</keyword>
<keyword evidence="2" id="KW-0479">Metal-binding</keyword>
<dbReference type="Proteomes" id="UP000719412">
    <property type="component" value="Unassembled WGS sequence"/>
</dbReference>
<comment type="subcellular location">
    <subcellularLocation>
        <location evidence="1">Nucleus</location>
    </subcellularLocation>
</comment>
<keyword evidence="4 9" id="KW-0863">Zinc-finger</keyword>
<evidence type="ECO:0000256" key="8">
    <source>
        <dbReference type="ARBA" id="ARBA00023242"/>
    </source>
</evidence>
<dbReference type="PROSITE" id="PS50157">
    <property type="entry name" value="ZINC_FINGER_C2H2_2"/>
    <property type="match status" value="2"/>
</dbReference>
<dbReference type="PROSITE" id="PS00028">
    <property type="entry name" value="ZINC_FINGER_C2H2_1"/>
    <property type="match status" value="1"/>
</dbReference>
<keyword evidence="3" id="KW-0677">Repeat</keyword>